<dbReference type="InterPro" id="IPR045520">
    <property type="entry name" value="GPAT/DHAPAT_C"/>
</dbReference>
<dbReference type="SUPFAM" id="SSF69593">
    <property type="entry name" value="Glycerol-3-phosphate (1)-acyltransferase"/>
    <property type="match status" value="1"/>
</dbReference>
<dbReference type="InterPro" id="IPR022284">
    <property type="entry name" value="GPAT/DHAPAT"/>
</dbReference>
<keyword evidence="3" id="KW-0808">Transferase</keyword>
<feature type="compositionally biased region" description="Basic and acidic residues" evidence="6">
    <location>
        <begin position="785"/>
        <end position="805"/>
    </location>
</feature>
<gene>
    <name evidence="8" type="ORF">E0L32_001517</name>
    <name evidence="9" type="ORF">E0L32_001681</name>
</gene>
<dbReference type="Pfam" id="PF01553">
    <property type="entry name" value="Acyltransferase"/>
    <property type="match status" value="1"/>
</dbReference>
<dbReference type="RefSeq" id="XP_030990768.1">
    <property type="nucleotide sequence ID" value="XM_031135605.1"/>
</dbReference>
<reference evidence="8 10" key="1">
    <citation type="submission" date="2019-06" db="EMBL/GenBank/DDBJ databases">
        <title>Draft genome sequence of the filamentous fungus Phialemoniopsis curvata isolated from diesel fuel.</title>
        <authorList>
            <person name="Varaljay V.A."/>
            <person name="Lyon W.J."/>
            <person name="Crouch A.L."/>
            <person name="Drake C.E."/>
            <person name="Hollomon J.M."/>
            <person name="Nadeau L.J."/>
            <person name="Nunn H.S."/>
            <person name="Stevenson B.S."/>
            <person name="Bojanowski C.L."/>
            <person name="Crookes-Goodson W.J."/>
        </authorList>
    </citation>
    <scope>NUCLEOTIDE SEQUENCE [LARGE SCALE GENOMIC DNA]</scope>
    <source>
        <strain evidence="8 10">D216</strain>
    </source>
</reference>
<comment type="similarity">
    <text evidence="2">Belongs to the GPAT/DAPAT family.</text>
</comment>
<dbReference type="InterPro" id="IPR002123">
    <property type="entry name" value="Plipid/glycerol_acylTrfase"/>
</dbReference>
<evidence type="ECO:0000256" key="3">
    <source>
        <dbReference type="ARBA" id="ARBA00022679"/>
    </source>
</evidence>
<evidence type="ECO:0000256" key="2">
    <source>
        <dbReference type="ARBA" id="ARBA00007937"/>
    </source>
</evidence>
<dbReference type="GO" id="GO:0008654">
    <property type="term" value="P:phospholipid biosynthetic process"/>
    <property type="evidence" value="ECO:0007669"/>
    <property type="project" value="TreeGrafter"/>
</dbReference>
<dbReference type="GO" id="GO:0006072">
    <property type="term" value="P:glycerol-3-phosphate metabolic process"/>
    <property type="evidence" value="ECO:0007669"/>
    <property type="project" value="TreeGrafter"/>
</dbReference>
<keyword evidence="10" id="KW-1185">Reference proteome</keyword>
<keyword evidence="4" id="KW-0472">Membrane</keyword>
<protein>
    <recommendedName>
        <fullName evidence="7">Phospholipid/glycerol acyltransferase domain-containing protein</fullName>
    </recommendedName>
</protein>
<feature type="compositionally biased region" description="Basic and acidic residues" evidence="6">
    <location>
        <begin position="756"/>
        <end position="766"/>
    </location>
</feature>
<dbReference type="EMBL" id="SKBQ01000006">
    <property type="protein sequence ID" value="TPX09221.1"/>
    <property type="molecule type" value="Genomic_DNA"/>
</dbReference>
<dbReference type="Proteomes" id="UP000319257">
    <property type="component" value="Unassembled WGS sequence"/>
</dbReference>
<proteinExistence type="inferred from homology"/>
<evidence type="ECO:0000256" key="6">
    <source>
        <dbReference type="SAM" id="MobiDB-lite"/>
    </source>
</evidence>
<feature type="domain" description="Phospholipid/glycerol acyltransferase" evidence="7">
    <location>
        <begin position="207"/>
        <end position="334"/>
    </location>
</feature>
<evidence type="ECO:0000313" key="10">
    <source>
        <dbReference type="Proteomes" id="UP000319257"/>
    </source>
</evidence>
<dbReference type="InParanoid" id="A0A507AP01"/>
<feature type="region of interest" description="Disordered" evidence="6">
    <location>
        <begin position="1"/>
        <end position="37"/>
    </location>
</feature>
<dbReference type="GO" id="GO:0012505">
    <property type="term" value="C:endomembrane system"/>
    <property type="evidence" value="ECO:0007669"/>
    <property type="project" value="UniProtKB-SubCell"/>
</dbReference>
<organism evidence="8 10">
    <name type="scientific">Thyridium curvatum</name>
    <dbReference type="NCBI Taxonomy" id="1093900"/>
    <lineage>
        <taxon>Eukaryota</taxon>
        <taxon>Fungi</taxon>
        <taxon>Dikarya</taxon>
        <taxon>Ascomycota</taxon>
        <taxon>Pezizomycotina</taxon>
        <taxon>Sordariomycetes</taxon>
        <taxon>Sordariomycetidae</taxon>
        <taxon>Thyridiales</taxon>
        <taxon>Thyridiaceae</taxon>
        <taxon>Thyridium</taxon>
    </lineage>
</organism>
<evidence type="ECO:0000259" key="7">
    <source>
        <dbReference type="SMART" id="SM00563"/>
    </source>
</evidence>
<dbReference type="PANTHER" id="PTHR12563">
    <property type="entry name" value="GLYCEROL-3-PHOSPHATE ACYLTRANSFERASE"/>
    <property type="match status" value="1"/>
</dbReference>
<accession>A0A507AP01</accession>
<comment type="caution">
    <text evidence="8">The sequence shown here is derived from an EMBL/GenBank/DDBJ whole genome shotgun (WGS) entry which is preliminary data.</text>
</comment>
<dbReference type="AlphaFoldDB" id="A0A507AP01"/>
<evidence type="ECO:0000256" key="5">
    <source>
        <dbReference type="ARBA" id="ARBA00023315"/>
    </source>
</evidence>
<evidence type="ECO:0000313" key="8">
    <source>
        <dbReference type="EMBL" id="TPX09057.1"/>
    </source>
</evidence>
<dbReference type="PANTHER" id="PTHR12563:SF17">
    <property type="entry name" value="DIHYDROXYACETONE PHOSPHATE ACYLTRANSFERASE"/>
    <property type="match status" value="1"/>
</dbReference>
<feature type="region of interest" description="Disordered" evidence="6">
    <location>
        <begin position="754"/>
        <end position="811"/>
    </location>
</feature>
<comment type="subcellular location">
    <subcellularLocation>
        <location evidence="1">Endomembrane system</location>
        <topology evidence="1">Peripheral membrane protein</topology>
    </subcellularLocation>
</comment>
<dbReference type="GO" id="GO:0031966">
    <property type="term" value="C:mitochondrial membrane"/>
    <property type="evidence" value="ECO:0007669"/>
    <property type="project" value="TreeGrafter"/>
</dbReference>
<dbReference type="STRING" id="1093900.A0A507AP01"/>
<evidence type="ECO:0000256" key="1">
    <source>
        <dbReference type="ARBA" id="ARBA00004184"/>
    </source>
</evidence>
<dbReference type="OrthoDB" id="10255570at2759"/>
<sequence length="848" mass="94626">MPNDEDSTRNSAPDLKILGDQVTFQPSGVEPGAAQDGDKEEALMKQMSRFRSEPLQFLREVSLYVSGTGWRAYDNVIGQPIFYSGFTEHMTNMVLSAPLLRQKISEMADMRLAAEEKEGWFRKGDKDSDMKRQQRRSVLEASLFQVAEKFTDRMICKFESKTFIRGAYYLCTQLLTRAYHQGIHVSSEDVLRLRKVAEKAEKAKQSIVFLPCHRSHVDYVSLQLICYRLGIALPVVVAGDNLNFPVVGSFLQHAGAMYIRRQFGDDMLYTTLVQTYIDTMLQEGYNLECFIEGGRSRTGKLLPPKFGILSFILDSLLSGRTKDVVIIPVSTQYDKVIETEGYVNELLGIPKKKENLADFLTGGTSVLSLQLGRVDVRFHEAWSLRGYIDEQLTKLWKGPSTPGVDMKEKIGPVVRQKLLRTMGYKVLSDINDVSVVMPTALIGTVLLTLRGRGVGKTELIRRVEWLTRRVRAKGGRVAHFGDAPISDIIDRGLDVLGKDLVGVVTGLAEPVYYAVDRFQLSFYRNMTIHLFISEALVSAAMYTRIKQGGGPDVQDITYSDLHDQVLFLSTLFRGEFIFSAEGLTISLDKTLKGLEHDEVIRLQRDEHGNVTKIGLSDKERRTGRENYDFYCFLIWPFIEASWLAAVSLMGLVPPPGVTDEIWLEVPKTQNFAQLLGKTLYHQGDLSYFEAVNKETLKNSYQRFQEEGIIQVVRSRDAKVPARLRLAPEWAPSRDPATGDIAAAGRLWDFTGKIASSRREGKNRRDGATAAVRRGHGRGGGQGRGGDGDADARGGGEPEEGGRGVEEEAQVGEQAEAVKRSLLAISICTGGVWKLGREPCVAVCTLSEY</sequence>
<dbReference type="EMBL" id="SKBQ01000006">
    <property type="protein sequence ID" value="TPX09057.1"/>
    <property type="molecule type" value="Genomic_DNA"/>
</dbReference>
<dbReference type="SMART" id="SM00563">
    <property type="entry name" value="PlsC"/>
    <property type="match status" value="1"/>
</dbReference>
<dbReference type="GO" id="GO:0006631">
    <property type="term" value="P:fatty acid metabolic process"/>
    <property type="evidence" value="ECO:0007669"/>
    <property type="project" value="TreeGrafter"/>
</dbReference>
<evidence type="ECO:0000313" key="9">
    <source>
        <dbReference type="EMBL" id="TPX09221.1"/>
    </source>
</evidence>
<dbReference type="InterPro" id="IPR041728">
    <property type="entry name" value="GPAT/DHAPAT_LPLAT"/>
</dbReference>
<name>A0A507AP01_9PEZI</name>
<dbReference type="Pfam" id="PF19277">
    <property type="entry name" value="GPAT_C"/>
    <property type="match status" value="1"/>
</dbReference>
<keyword evidence="5" id="KW-0012">Acyltransferase</keyword>
<evidence type="ECO:0000256" key="4">
    <source>
        <dbReference type="ARBA" id="ARBA00023136"/>
    </source>
</evidence>
<dbReference type="GO" id="GO:0019432">
    <property type="term" value="P:triglyceride biosynthetic process"/>
    <property type="evidence" value="ECO:0007669"/>
    <property type="project" value="TreeGrafter"/>
</dbReference>
<dbReference type="CDD" id="cd07993">
    <property type="entry name" value="LPLAT_DHAPAT-like"/>
    <property type="match status" value="1"/>
</dbReference>
<dbReference type="GeneID" id="41968964"/>
<dbReference type="GO" id="GO:0004366">
    <property type="term" value="F:glycerol-3-phosphate O-acyltransferase activity"/>
    <property type="evidence" value="ECO:0007669"/>
    <property type="project" value="TreeGrafter"/>
</dbReference>